<protein>
    <submittedName>
        <fullName evidence="2">DUF1501 domain-containing protein</fullName>
    </submittedName>
</protein>
<organism evidence="2 3">
    <name type="scientific">Sungkyunkwania multivorans</name>
    <dbReference type="NCBI Taxonomy" id="1173618"/>
    <lineage>
        <taxon>Bacteria</taxon>
        <taxon>Pseudomonadati</taxon>
        <taxon>Bacteroidota</taxon>
        <taxon>Flavobacteriia</taxon>
        <taxon>Flavobacteriales</taxon>
        <taxon>Flavobacteriaceae</taxon>
        <taxon>Sungkyunkwania</taxon>
    </lineage>
</organism>
<dbReference type="InterPro" id="IPR010869">
    <property type="entry name" value="DUF1501"/>
</dbReference>
<sequence length="396" mass="44779">MKRRDFIKRSSLASGALLVPSFLQAFDKIGMSIFQGKRLVVIQLTGGNDGLNTVVPFQNDIYYKNRRGIALPPREIIKLNDEVGLHAGLKELKELYDQGYLSVINNVGYPNPDRSHFRSSDIWHTASSSSEYLQTGWFGRYLDNHAERPYQGIEIDDTMSLIMKGEKINGIATKNAKVLYETSRNPYFNELSRHQQDAHLSEHNLGYLYKTFNEAKSSARYIYETSKTFTTKVTYPQNAFGKQLKTVSEFINSGLDTSVYYVSLGGFDTHANQLGQQGRLLKIYAEGIKTFVEDLKANGTLNDTLIFTFSEFGRRLKQNAAGGTDHGAANNIFIIGNKLKKQGIFNAMPDLSDLDANGDIKFNIDFRDLYATMLEKWLQVDSERVLLGNFRPLNIL</sequence>
<keyword evidence="1" id="KW-0732">Signal</keyword>
<proteinExistence type="predicted"/>
<dbReference type="Proteomes" id="UP001596978">
    <property type="component" value="Unassembled WGS sequence"/>
</dbReference>
<evidence type="ECO:0000313" key="3">
    <source>
        <dbReference type="Proteomes" id="UP001596978"/>
    </source>
</evidence>
<gene>
    <name evidence="2" type="ORF">ACFQ1M_10205</name>
</gene>
<reference evidence="3" key="1">
    <citation type="journal article" date="2019" name="Int. J. Syst. Evol. Microbiol.">
        <title>The Global Catalogue of Microorganisms (GCM) 10K type strain sequencing project: providing services to taxonomists for standard genome sequencing and annotation.</title>
        <authorList>
            <consortium name="The Broad Institute Genomics Platform"/>
            <consortium name="The Broad Institute Genome Sequencing Center for Infectious Disease"/>
            <person name="Wu L."/>
            <person name="Ma J."/>
        </authorList>
    </citation>
    <scope>NUCLEOTIDE SEQUENCE [LARGE SCALE GENOMIC DNA]</scope>
    <source>
        <strain evidence="3">CCUG 62952</strain>
    </source>
</reference>
<evidence type="ECO:0000313" key="2">
    <source>
        <dbReference type="EMBL" id="MFD0862574.1"/>
    </source>
</evidence>
<name>A0ABW3CXQ2_9FLAO</name>
<evidence type="ECO:0000256" key="1">
    <source>
        <dbReference type="SAM" id="SignalP"/>
    </source>
</evidence>
<dbReference type="PANTHER" id="PTHR43737">
    <property type="entry name" value="BLL7424 PROTEIN"/>
    <property type="match status" value="1"/>
</dbReference>
<dbReference type="EMBL" id="JBHTJH010000010">
    <property type="protein sequence ID" value="MFD0862574.1"/>
    <property type="molecule type" value="Genomic_DNA"/>
</dbReference>
<dbReference type="PANTHER" id="PTHR43737:SF1">
    <property type="entry name" value="DUF1501 DOMAIN-CONTAINING PROTEIN"/>
    <property type="match status" value="1"/>
</dbReference>
<dbReference type="RefSeq" id="WP_386407829.1">
    <property type="nucleotide sequence ID" value="NZ_JBHTJH010000010.1"/>
</dbReference>
<keyword evidence="3" id="KW-1185">Reference proteome</keyword>
<feature type="signal peptide" evidence="1">
    <location>
        <begin position="1"/>
        <end position="25"/>
    </location>
</feature>
<feature type="chain" id="PRO_5046832989" evidence="1">
    <location>
        <begin position="26"/>
        <end position="396"/>
    </location>
</feature>
<accession>A0ABW3CXQ2</accession>
<comment type="caution">
    <text evidence="2">The sequence shown here is derived from an EMBL/GenBank/DDBJ whole genome shotgun (WGS) entry which is preliminary data.</text>
</comment>
<dbReference type="Pfam" id="PF07394">
    <property type="entry name" value="DUF1501"/>
    <property type="match status" value="1"/>
</dbReference>